<sequence length="668" mass="73253">MNEIAEGHSRSANQERSLPASSSPLSSPSSTQTWLPAESPLRPYCMNDPQMEQDQDSRHHYVEMQSNSSSCFYEELFCTSQTSNALVPLAGAFMTSSGPQSDVVKQGYLGKLERNHRRYFVLRAGSHIGPSRLEWHKSQETFTAVEKSAGKAALFGSRKQGVIYLRCCLGVSRSGSSRKGHAVALYAKDQTMVLVVEDLLQQEEWYLAIKKLMEEERKDDEQGEGFDEDDDGYCTLPPAAFFKEVWPVTVKPRGLGCSKSLVGESRLCLTATSLILVRVAACSDLPSVTIPLLSVRRFGHLDGSFFLELGRTAPNGPGEIWMEARDQGNPAVAQHIHEMVRETVRALRALPDFSRSPTSNHSQLQNLLASKRCRPKCRDKLVNARPLGPRVALPPRNPEIQTSPTKCYLEPHKPEPESTPSSASHPGPHHSSMSETGSYMEMKMDQHLPVNKGREHDCRSTAIAPGDPCGAAACGMEGWESGEEQGLGYMMMSPQGSHSSSVLLQDDYVTMASPHKHNWPAYSSSSSTLHTSFNSSTSESCSPLHPSHHQTNEHSQPHWLVTSVQQSETEAGQSQMSCSTRAQDDARGAQTTGKQSRLPAQTGATSSPVRSVDWSGMMTPFVASGPGYTRTVQANPNSSRLKAASVQSVRRHRLSLCLPSCLQVEDSN</sequence>
<feature type="domain" description="IRS-type PTB" evidence="4">
    <location>
        <begin position="242"/>
        <end position="348"/>
    </location>
</feature>
<dbReference type="PANTHER" id="PTHR10614">
    <property type="entry name" value="INSULIN RECEPTOR SUBSTRATE"/>
    <property type="match status" value="1"/>
</dbReference>
<dbReference type="KEGG" id="cgob:115020021"/>
<feature type="compositionally biased region" description="Polar residues" evidence="2">
    <location>
        <begin position="589"/>
        <end position="609"/>
    </location>
</feature>
<dbReference type="SUPFAM" id="SSF50729">
    <property type="entry name" value="PH domain-like"/>
    <property type="match status" value="2"/>
</dbReference>
<evidence type="ECO:0000313" key="5">
    <source>
        <dbReference type="Proteomes" id="UP000504630"/>
    </source>
</evidence>
<dbReference type="GO" id="GO:0043548">
    <property type="term" value="F:phosphatidylinositol 3-kinase binding"/>
    <property type="evidence" value="ECO:0007669"/>
    <property type="project" value="TreeGrafter"/>
</dbReference>
<dbReference type="InParanoid" id="A0A6J2R4P3"/>
<dbReference type="AlphaFoldDB" id="A0A6J2R4P3"/>
<feature type="region of interest" description="Disordered" evidence="2">
    <location>
        <begin position="384"/>
        <end position="435"/>
    </location>
</feature>
<reference evidence="6" key="1">
    <citation type="submission" date="2025-08" db="UniProtKB">
        <authorList>
            <consortium name="RefSeq"/>
        </authorList>
    </citation>
    <scope>IDENTIFICATION</scope>
</reference>
<dbReference type="PROSITE" id="PS50003">
    <property type="entry name" value="PH_DOMAIN"/>
    <property type="match status" value="1"/>
</dbReference>
<dbReference type="Pfam" id="PF02174">
    <property type="entry name" value="IRS"/>
    <property type="match status" value="1"/>
</dbReference>
<dbReference type="Gene3D" id="2.30.29.30">
    <property type="entry name" value="Pleckstrin-homology domain (PH domain)/Phosphotyrosine-binding domain (PTB)"/>
    <property type="match status" value="2"/>
</dbReference>
<proteinExistence type="predicted"/>
<accession>A0A6J2R4P3</accession>
<evidence type="ECO:0000259" key="4">
    <source>
        <dbReference type="PROSITE" id="PS51064"/>
    </source>
</evidence>
<name>A0A6J2R4P3_COTGO</name>
<evidence type="ECO:0000256" key="2">
    <source>
        <dbReference type="SAM" id="MobiDB-lite"/>
    </source>
</evidence>
<protein>
    <submittedName>
        <fullName evidence="6">Insulin receptor substrate 1-like</fullName>
    </submittedName>
</protein>
<evidence type="ECO:0000259" key="3">
    <source>
        <dbReference type="PROSITE" id="PS50003"/>
    </source>
</evidence>
<dbReference type="PANTHER" id="PTHR10614:SF2">
    <property type="entry name" value="INSULIN RECEPTOR SUBSTRATE 4"/>
    <property type="match status" value="1"/>
</dbReference>
<dbReference type="RefSeq" id="XP_029305718.1">
    <property type="nucleotide sequence ID" value="XM_029449858.1"/>
</dbReference>
<dbReference type="GO" id="GO:0005158">
    <property type="term" value="F:insulin receptor binding"/>
    <property type="evidence" value="ECO:0007669"/>
    <property type="project" value="InterPro"/>
</dbReference>
<dbReference type="SMART" id="SM00310">
    <property type="entry name" value="PTBI"/>
    <property type="match status" value="1"/>
</dbReference>
<keyword evidence="5" id="KW-1185">Reference proteome</keyword>
<evidence type="ECO:0000313" key="6">
    <source>
        <dbReference type="RefSeq" id="XP_029305718.1"/>
    </source>
</evidence>
<dbReference type="InterPro" id="IPR039011">
    <property type="entry name" value="IRS"/>
</dbReference>
<dbReference type="Proteomes" id="UP000504630">
    <property type="component" value="Chromosome 2"/>
</dbReference>
<dbReference type="PRINTS" id="PR00628">
    <property type="entry name" value="INSULINRSI"/>
</dbReference>
<dbReference type="GO" id="GO:0008286">
    <property type="term" value="P:insulin receptor signaling pathway"/>
    <property type="evidence" value="ECO:0007669"/>
    <property type="project" value="InterPro"/>
</dbReference>
<feature type="region of interest" description="Disordered" evidence="2">
    <location>
        <begin position="519"/>
        <end position="612"/>
    </location>
</feature>
<dbReference type="PROSITE" id="PS51064">
    <property type="entry name" value="IRS_PTB"/>
    <property type="match status" value="1"/>
</dbReference>
<dbReference type="GO" id="GO:0005829">
    <property type="term" value="C:cytosol"/>
    <property type="evidence" value="ECO:0007669"/>
    <property type="project" value="TreeGrafter"/>
</dbReference>
<dbReference type="GeneID" id="115020021"/>
<organism evidence="5 6">
    <name type="scientific">Cottoperca gobio</name>
    <name type="common">Frogmouth</name>
    <name type="synonym">Aphritis gobio</name>
    <dbReference type="NCBI Taxonomy" id="56716"/>
    <lineage>
        <taxon>Eukaryota</taxon>
        <taxon>Metazoa</taxon>
        <taxon>Chordata</taxon>
        <taxon>Craniata</taxon>
        <taxon>Vertebrata</taxon>
        <taxon>Euteleostomi</taxon>
        <taxon>Actinopterygii</taxon>
        <taxon>Neopterygii</taxon>
        <taxon>Teleostei</taxon>
        <taxon>Neoteleostei</taxon>
        <taxon>Acanthomorphata</taxon>
        <taxon>Eupercaria</taxon>
        <taxon>Perciformes</taxon>
        <taxon>Notothenioidei</taxon>
        <taxon>Bovichtidae</taxon>
        <taxon>Cottoperca</taxon>
    </lineage>
</organism>
<dbReference type="GO" id="GO:0005886">
    <property type="term" value="C:plasma membrane"/>
    <property type="evidence" value="ECO:0007669"/>
    <property type="project" value="TreeGrafter"/>
</dbReference>
<feature type="domain" description="PH" evidence="3">
    <location>
        <begin position="102"/>
        <end position="214"/>
    </location>
</feature>
<dbReference type="InterPro" id="IPR011993">
    <property type="entry name" value="PH-like_dom_sf"/>
</dbReference>
<dbReference type="OrthoDB" id="946068at2759"/>
<dbReference type="SMART" id="SM00233">
    <property type="entry name" value="PH"/>
    <property type="match status" value="1"/>
</dbReference>
<dbReference type="InterPro" id="IPR001849">
    <property type="entry name" value="PH_domain"/>
</dbReference>
<evidence type="ECO:0000256" key="1">
    <source>
        <dbReference type="ARBA" id="ARBA00022553"/>
    </source>
</evidence>
<feature type="compositionally biased region" description="Low complexity" evidence="2">
    <location>
        <begin position="418"/>
        <end position="434"/>
    </location>
</feature>
<feature type="region of interest" description="Disordered" evidence="2">
    <location>
        <begin position="1"/>
        <end position="54"/>
    </location>
</feature>
<feature type="compositionally biased region" description="Low complexity" evidence="2">
    <location>
        <begin position="523"/>
        <end position="542"/>
    </location>
</feature>
<feature type="compositionally biased region" description="Polar residues" evidence="2">
    <location>
        <begin position="562"/>
        <end position="581"/>
    </location>
</feature>
<keyword evidence="1" id="KW-0597">Phosphoprotein</keyword>
<dbReference type="CDD" id="cd01204">
    <property type="entry name" value="PTB_IRS"/>
    <property type="match status" value="1"/>
</dbReference>
<gene>
    <name evidence="6" type="primary">LOC115020021</name>
</gene>
<feature type="compositionally biased region" description="Low complexity" evidence="2">
    <location>
        <begin position="17"/>
        <end position="30"/>
    </location>
</feature>
<dbReference type="SMART" id="SM01244">
    <property type="entry name" value="IRS"/>
    <property type="match status" value="1"/>
</dbReference>
<dbReference type="InterPro" id="IPR002404">
    <property type="entry name" value="IRS_PTB"/>
</dbReference>